<evidence type="ECO:0000313" key="3">
    <source>
        <dbReference type="EMBL" id="TFY71892.1"/>
    </source>
</evidence>
<feature type="domain" description="DUF6535" evidence="2">
    <location>
        <begin position="31"/>
        <end position="192"/>
    </location>
</feature>
<proteinExistence type="predicted"/>
<feature type="transmembrane region" description="Helical" evidence="1">
    <location>
        <begin position="171"/>
        <end position="192"/>
    </location>
</feature>
<evidence type="ECO:0000259" key="2">
    <source>
        <dbReference type="Pfam" id="PF20153"/>
    </source>
</evidence>
<sequence>MTSDAHQRLQQDDELWEEFHTLFPVWIKQRQTECIALLSYILIFIGLFTGITGSFLISSMTFLQSNPVDATNELLRFAILQHVNGSETASVPSDFTVPLSKPPKSAVIATYAFSLALVSSLVASILDIALLTSVSSVSINALYHGPEDRRKAWQSLWDPGNYPHATITRKFLAFVPLHITFNTVLLFIIGYIPYLDLQGGTSLALTAIPFAYLALPGAMAPVLDFVTMMFNNTSVQDALDPRDIVAMFKLNSSPPDEYTVDIECLCWVSEHTGRSDILLRAMEHIGATTDVTLLDRISCSTGARRLNDLLSDTLRRAEKYLVNKQNEQDDRTGEDVKASLRLYTKAIALLVNTQHGDNILEAGEQIAFRFSAGWGILHEGGDGAGDKMGLLLHPDVIACNIAMIHSSWPQPHVKALKLEGEQFWKLLFEVVLRPVLSPPATRIHGVSLVAWAIGHLPKSKSKLSRIESLLPSHFKIFYRVWTGKPAQCKDAGQLRTFFRTYFEHSLSVFMENVDSALGTFVNTTDRSRLAPLSIYSNLLIAAKEILPQELHSESDGENTLSQRLPEVLRACQDNPQWFTDEVEKAGFQRIVEDWIVQLQA</sequence>
<gene>
    <name evidence="3" type="ORF">EVG20_g1106</name>
</gene>
<dbReference type="AlphaFoldDB" id="A0A4Y9ZBE7"/>
<reference evidence="3 4" key="1">
    <citation type="submission" date="2019-02" db="EMBL/GenBank/DDBJ databases">
        <title>Genome sequencing of the rare red list fungi Dentipellis fragilis.</title>
        <authorList>
            <person name="Buettner E."/>
            <person name="Kellner H."/>
        </authorList>
    </citation>
    <scope>NUCLEOTIDE SEQUENCE [LARGE SCALE GENOMIC DNA]</scope>
    <source>
        <strain evidence="3 4">DSM 105465</strain>
    </source>
</reference>
<dbReference type="OrthoDB" id="3219854at2759"/>
<dbReference type="Pfam" id="PF20153">
    <property type="entry name" value="DUF6535"/>
    <property type="match status" value="1"/>
</dbReference>
<name>A0A4Y9ZBE7_9AGAM</name>
<protein>
    <recommendedName>
        <fullName evidence="2">DUF6535 domain-containing protein</fullName>
    </recommendedName>
</protein>
<feature type="transmembrane region" description="Helical" evidence="1">
    <location>
        <begin position="204"/>
        <end position="226"/>
    </location>
</feature>
<organism evidence="3 4">
    <name type="scientific">Dentipellis fragilis</name>
    <dbReference type="NCBI Taxonomy" id="205917"/>
    <lineage>
        <taxon>Eukaryota</taxon>
        <taxon>Fungi</taxon>
        <taxon>Dikarya</taxon>
        <taxon>Basidiomycota</taxon>
        <taxon>Agaricomycotina</taxon>
        <taxon>Agaricomycetes</taxon>
        <taxon>Russulales</taxon>
        <taxon>Hericiaceae</taxon>
        <taxon>Dentipellis</taxon>
    </lineage>
</organism>
<feature type="transmembrane region" description="Helical" evidence="1">
    <location>
        <begin position="37"/>
        <end position="57"/>
    </location>
</feature>
<keyword evidence="1" id="KW-1133">Transmembrane helix</keyword>
<dbReference type="InterPro" id="IPR045338">
    <property type="entry name" value="DUF6535"/>
</dbReference>
<evidence type="ECO:0000313" key="4">
    <source>
        <dbReference type="Proteomes" id="UP000298327"/>
    </source>
</evidence>
<feature type="transmembrane region" description="Helical" evidence="1">
    <location>
        <begin position="108"/>
        <end position="131"/>
    </location>
</feature>
<dbReference type="EMBL" id="SEOQ01000032">
    <property type="protein sequence ID" value="TFY71892.1"/>
    <property type="molecule type" value="Genomic_DNA"/>
</dbReference>
<keyword evidence="1" id="KW-0812">Transmembrane</keyword>
<keyword evidence="4" id="KW-1185">Reference proteome</keyword>
<dbReference type="Proteomes" id="UP000298327">
    <property type="component" value="Unassembled WGS sequence"/>
</dbReference>
<accession>A0A4Y9ZBE7</accession>
<evidence type="ECO:0000256" key="1">
    <source>
        <dbReference type="SAM" id="Phobius"/>
    </source>
</evidence>
<comment type="caution">
    <text evidence="3">The sequence shown here is derived from an EMBL/GenBank/DDBJ whole genome shotgun (WGS) entry which is preliminary data.</text>
</comment>
<keyword evidence="1" id="KW-0472">Membrane</keyword>